<reference evidence="9" key="1">
    <citation type="submission" date="2025-08" db="UniProtKB">
        <authorList>
            <consortium name="Ensembl"/>
        </authorList>
    </citation>
    <scope>IDENTIFICATION</scope>
</reference>
<feature type="transmembrane region" description="Helical" evidence="7">
    <location>
        <begin position="147"/>
        <end position="170"/>
    </location>
</feature>
<dbReference type="GeneTree" id="ENSGT01130000278263"/>
<dbReference type="InParanoid" id="A0A3Q1GL36"/>
<proteinExistence type="predicted"/>
<feature type="transmembrane region" description="Helical" evidence="7">
    <location>
        <begin position="259"/>
        <end position="283"/>
    </location>
</feature>
<reference evidence="9" key="2">
    <citation type="submission" date="2025-09" db="UniProtKB">
        <authorList>
            <consortium name="Ensembl"/>
        </authorList>
    </citation>
    <scope>IDENTIFICATION</scope>
</reference>
<dbReference type="GO" id="GO:0005504">
    <property type="term" value="F:fatty acid binding"/>
    <property type="evidence" value="ECO:0007669"/>
    <property type="project" value="TreeGrafter"/>
</dbReference>
<protein>
    <submittedName>
        <fullName evidence="9">Free fatty acid receptor 4</fullName>
    </submittedName>
</protein>
<dbReference type="PROSITE" id="PS50262">
    <property type="entry name" value="G_PROTEIN_RECEP_F1_2"/>
    <property type="match status" value="1"/>
</dbReference>
<evidence type="ECO:0000256" key="4">
    <source>
        <dbReference type="ARBA" id="ARBA00022989"/>
    </source>
</evidence>
<dbReference type="GO" id="GO:0032870">
    <property type="term" value="P:cellular response to hormone stimulus"/>
    <property type="evidence" value="ECO:0007669"/>
    <property type="project" value="TreeGrafter"/>
</dbReference>
<dbReference type="AlphaFoldDB" id="A0A3Q1GL36"/>
<keyword evidence="3 7" id="KW-0812">Transmembrane</keyword>
<keyword evidence="2" id="KW-1003">Cell membrane</keyword>
<comment type="subcellular location">
    <subcellularLocation>
        <location evidence="1">Cell membrane</location>
        <topology evidence="1">Multi-pass membrane protein</topology>
    </subcellularLocation>
</comment>
<feature type="transmembrane region" description="Helical" evidence="7">
    <location>
        <begin position="197"/>
        <end position="215"/>
    </location>
</feature>
<dbReference type="InterPro" id="IPR017452">
    <property type="entry name" value="GPCR_Rhodpsn_7TM"/>
</dbReference>
<feature type="transmembrane region" description="Helical" evidence="7">
    <location>
        <begin position="295"/>
        <end position="316"/>
    </location>
</feature>
<evidence type="ECO:0000256" key="7">
    <source>
        <dbReference type="SAM" id="Phobius"/>
    </source>
</evidence>
<evidence type="ECO:0000313" key="9">
    <source>
        <dbReference type="Ensembl" id="ENSAPOP00000031178.1"/>
    </source>
</evidence>
<evidence type="ECO:0000256" key="2">
    <source>
        <dbReference type="ARBA" id="ARBA00022475"/>
    </source>
</evidence>
<dbReference type="Proteomes" id="UP000257200">
    <property type="component" value="Unplaced"/>
</dbReference>
<dbReference type="Pfam" id="PF00001">
    <property type="entry name" value="7tm_1"/>
    <property type="match status" value="1"/>
</dbReference>
<organism evidence="9 10">
    <name type="scientific">Acanthochromis polyacanthus</name>
    <name type="common">spiny chromis</name>
    <dbReference type="NCBI Taxonomy" id="80966"/>
    <lineage>
        <taxon>Eukaryota</taxon>
        <taxon>Metazoa</taxon>
        <taxon>Chordata</taxon>
        <taxon>Craniata</taxon>
        <taxon>Vertebrata</taxon>
        <taxon>Euteleostomi</taxon>
        <taxon>Actinopterygii</taxon>
        <taxon>Neopterygii</taxon>
        <taxon>Teleostei</taxon>
        <taxon>Neoteleostei</taxon>
        <taxon>Acanthomorphata</taxon>
        <taxon>Ovalentaria</taxon>
        <taxon>Pomacentridae</taxon>
        <taxon>Acanthochromis</taxon>
    </lineage>
</organism>
<evidence type="ECO:0000256" key="6">
    <source>
        <dbReference type="ARBA" id="ARBA00023170"/>
    </source>
</evidence>
<keyword evidence="6" id="KW-0675">Receptor</keyword>
<dbReference type="CDD" id="cd00637">
    <property type="entry name" value="7tm_classA_rhodopsin-like"/>
    <property type="match status" value="1"/>
</dbReference>
<accession>A0A3Q1GL36</accession>
<keyword evidence="4 7" id="KW-1133">Transmembrane helix</keyword>
<feature type="transmembrane region" description="Helical" evidence="7">
    <location>
        <begin position="38"/>
        <end position="58"/>
    </location>
</feature>
<dbReference type="PRINTS" id="PR00237">
    <property type="entry name" value="GPCRRHODOPSN"/>
</dbReference>
<evidence type="ECO:0000313" key="10">
    <source>
        <dbReference type="Proteomes" id="UP000257200"/>
    </source>
</evidence>
<feature type="transmembrane region" description="Helical" evidence="7">
    <location>
        <begin position="70"/>
        <end position="96"/>
    </location>
</feature>
<sequence>MDTDPHAHSLYIRNFTDFSFFSELEYSDHVATTVIETLTITTVFLVSVVANAGAAVLVTCERRPLANKTILTLNLFVADLLFVSMIPLIVSVRWTVSWTLGDKACKTVLYVICMGGCATVTTLASISVERVQAILRLQTMHTLSPRMVTATLIFIWAFSALNSVPLSVFFKVMEVDFPNRKRGHICTLKWPDETGEIVWDVSFTALCFLLPGLIIGTSYSKILQVGVFDWFRPRDSQPTVGDVPDYRISRQDMKLFRTILVLVLSFLIMWSPIFIITFLILARNYLGQIHVSSTMFFWVVTFTLANSALNPILYSVCQFKSSWRKFCCSSMKEMYKLLVGNTDLSVKSCVFIRSQITADCLICHPD</sequence>
<dbReference type="Gene3D" id="1.20.1070.10">
    <property type="entry name" value="Rhodopsin 7-helix transmembrane proteins"/>
    <property type="match status" value="1"/>
</dbReference>
<feature type="transmembrane region" description="Helical" evidence="7">
    <location>
        <begin position="108"/>
        <end position="126"/>
    </location>
</feature>
<name>A0A3Q1GL36_9TELE</name>
<dbReference type="GO" id="GO:0004930">
    <property type="term" value="F:G protein-coupled receptor activity"/>
    <property type="evidence" value="ECO:0007669"/>
    <property type="project" value="InterPro"/>
</dbReference>
<evidence type="ECO:0000259" key="8">
    <source>
        <dbReference type="PROSITE" id="PS50262"/>
    </source>
</evidence>
<keyword evidence="10" id="KW-1185">Reference proteome</keyword>
<evidence type="ECO:0000256" key="3">
    <source>
        <dbReference type="ARBA" id="ARBA00022692"/>
    </source>
</evidence>
<dbReference type="InterPro" id="IPR000276">
    <property type="entry name" value="GPCR_Rhodpsn"/>
</dbReference>
<dbReference type="GO" id="GO:0005886">
    <property type="term" value="C:plasma membrane"/>
    <property type="evidence" value="ECO:0007669"/>
    <property type="project" value="UniProtKB-SubCell"/>
</dbReference>
<dbReference type="GO" id="GO:0008527">
    <property type="term" value="F:taste receptor activity"/>
    <property type="evidence" value="ECO:0007669"/>
    <property type="project" value="TreeGrafter"/>
</dbReference>
<keyword evidence="5 7" id="KW-0472">Membrane</keyword>
<dbReference type="STRING" id="80966.ENSAPOP00000031178"/>
<dbReference type="GO" id="GO:0046879">
    <property type="term" value="P:hormone secretion"/>
    <property type="evidence" value="ECO:0007669"/>
    <property type="project" value="TreeGrafter"/>
</dbReference>
<dbReference type="GO" id="GO:0042277">
    <property type="term" value="F:peptide binding"/>
    <property type="evidence" value="ECO:0007669"/>
    <property type="project" value="TreeGrafter"/>
</dbReference>
<dbReference type="PANTHER" id="PTHR24241:SF67">
    <property type="entry name" value="FREE FATTY ACID RECEPTOR 4"/>
    <property type="match status" value="1"/>
</dbReference>
<dbReference type="PANTHER" id="PTHR24241">
    <property type="entry name" value="NEUROPEPTIDE RECEPTOR-RELATED G-PROTEIN COUPLED RECEPTOR"/>
    <property type="match status" value="1"/>
</dbReference>
<evidence type="ECO:0000256" key="1">
    <source>
        <dbReference type="ARBA" id="ARBA00004651"/>
    </source>
</evidence>
<dbReference type="Ensembl" id="ENSAPOT00000023931.1">
    <property type="protein sequence ID" value="ENSAPOP00000031178.1"/>
    <property type="gene ID" value="ENSAPOG00000018267.1"/>
</dbReference>
<evidence type="ECO:0000256" key="5">
    <source>
        <dbReference type="ARBA" id="ARBA00023136"/>
    </source>
</evidence>
<feature type="domain" description="G-protein coupled receptors family 1 profile" evidence="8">
    <location>
        <begin position="50"/>
        <end position="314"/>
    </location>
</feature>
<dbReference type="SUPFAM" id="SSF81321">
    <property type="entry name" value="Family A G protein-coupled receptor-like"/>
    <property type="match status" value="1"/>
</dbReference>